<evidence type="ECO:0008006" key="3">
    <source>
        <dbReference type="Google" id="ProtNLM"/>
    </source>
</evidence>
<comment type="caution">
    <text evidence="1">The sequence shown here is derived from an EMBL/GenBank/DDBJ whole genome shotgun (WGS) entry which is preliminary data.</text>
</comment>
<organism evidence="1 2">
    <name type="scientific">Serratia ureilytica</name>
    <dbReference type="NCBI Taxonomy" id="300181"/>
    <lineage>
        <taxon>Bacteria</taxon>
        <taxon>Pseudomonadati</taxon>
        <taxon>Pseudomonadota</taxon>
        <taxon>Gammaproteobacteria</taxon>
        <taxon>Enterobacterales</taxon>
        <taxon>Yersiniaceae</taxon>
        <taxon>Serratia</taxon>
    </lineage>
</organism>
<dbReference type="RefSeq" id="WP_262943290.1">
    <property type="nucleotide sequence ID" value="NZ_JAIQCT010000047.1"/>
</dbReference>
<dbReference type="Proteomes" id="UP001177872">
    <property type="component" value="Unassembled WGS sequence"/>
</dbReference>
<sequence>MKETRTPPATSPVSEAVQEQIHFDTLWSTAQDALAVYSGQRWSAQGEGDPGVTLMQAFAYGVSDVSYRHTLPLVDLLTEESVPKAEGDHMLAHTGGIFADEFGPEWALTSSPVTLEDYRRGILDLTVVSSEVEWGAQPVFCFRDVQIALRSGEESYAYTCDTNRYAFQFVSPKTPTTSRYRVPGSYHLWVTLHPEVSWTKAKPVLEAYLKDHRNLCEWEMLPEAPVTMAIKMPEIKLTLTDDLPVGEATYQAVAQALWTVNQTLLPLPERRRAADRLADGEPAEKVYNGPHLNHGWITTMPPVRAMHGGVLSAYEVPVQALTAAVLGRVSGIQAMDWSDTDTPMIVVPAGQQVQLWVDIHAAENVDLKLQKEKACIQVYKRGQRVALSDEEWKQVHDIYQRLKQAALLATPDDVRSVKYGRYRHPGFYRSVGASLPPVYGLQQAPEVFGPGGDAHARNLMLFLRPFEQQLANHAEQLQKLPRLLAFDGRDTASTVWGHPDWPQSNDDALAAQQTAKLIDPPSWSQLQAMNIQLARDPEKELSLLNYLLGYFGEHRAGRGLTGQDIAAFVAVQQGFLRQVTRLAYARAAISISKISALQRKIAARLGVGPALFSESLQKTQAPFPAGTLPFYVIEHQELLPVAPTPEQVQTDPAVWPEAQAVTFKQVDEQKMLQLTLTNAKGMGLVGGQLIELRGVNKKVSETSDSVPLMAIVLHSVDGDIVSIDLTEHARLERSLAQIKSADYAWTWRLAQTWLKRSVYNVVFADGRVPKDTDNTVTLSVPSGYPVELKVRDRFALRPHGRWQSWPTKDDLASTKDLSDVVVEVTATDAVRGTVTVKWVAACKATLHIETPPYSVDAVNLTVDAQSPVNWDVVTQPGNQSSSVSFAWSLPYRRESFSFSLSVVLDRAWLAGGEPEVLNQWIEHIVREEMPSHLNLQLHWLGDYANFANRYRTWQESGRPVGDQSYELLRLLGIGERPVDMRSGIGFVRVATEKESQMAEQKVNAKPAANVDILLQKEALVYVRGKGFRAGDVP</sequence>
<gene>
    <name evidence="1" type="ORF">Q6237_23035</name>
</gene>
<keyword evidence="2" id="KW-1185">Reference proteome</keyword>
<name>A0ABU0VQZ2_9GAMM</name>
<dbReference type="EMBL" id="JAVCZN010000014">
    <property type="protein sequence ID" value="MDQ1863861.1"/>
    <property type="molecule type" value="Genomic_DNA"/>
</dbReference>
<accession>A0ABU0VQZ2</accession>
<evidence type="ECO:0000313" key="1">
    <source>
        <dbReference type="EMBL" id="MDQ1863861.1"/>
    </source>
</evidence>
<reference evidence="1" key="1">
    <citation type="submission" date="2023-07" db="EMBL/GenBank/DDBJ databases">
        <title>In vitro acaricidal activity of Serratia ureilytica strains isolated from Mimosa pudica nodules againts the dust mite Tyrophagus putrescentiae.</title>
        <authorList>
            <person name="Wong-Villareal A."/>
            <person name="Cerqueda-Garcia D."/>
        </authorList>
    </citation>
    <scope>NUCLEOTIDE SEQUENCE</scope>
    <source>
        <strain evidence="1">UTS2</strain>
    </source>
</reference>
<protein>
    <recommendedName>
        <fullName evidence="3">Baseplate protein J-like domain-containing protein</fullName>
    </recommendedName>
</protein>
<evidence type="ECO:0000313" key="2">
    <source>
        <dbReference type="Proteomes" id="UP001177872"/>
    </source>
</evidence>
<proteinExistence type="predicted"/>